<feature type="compositionally biased region" description="Basic and acidic residues" evidence="1">
    <location>
        <begin position="92"/>
        <end position="103"/>
    </location>
</feature>
<dbReference type="AlphaFoldDB" id="A0A0C9V8H8"/>
<dbReference type="HOGENOM" id="CLU_2224866_0_0_1"/>
<sequence>MERKPKGRAIFWDEATPLPSKKRRGALKRKTKVRDLPKATSPPSKKWQGALKRKAKFPLQRSHPPSSQKKRGALKTKAPGNPDIRITKRVRVAKEADVNKDAEPSQGHL</sequence>
<dbReference type="EMBL" id="KN837124">
    <property type="protein sequence ID" value="KIJ43289.1"/>
    <property type="molecule type" value="Genomic_DNA"/>
</dbReference>
<organism evidence="2 3">
    <name type="scientific">Sphaerobolus stellatus (strain SS14)</name>
    <dbReference type="NCBI Taxonomy" id="990650"/>
    <lineage>
        <taxon>Eukaryota</taxon>
        <taxon>Fungi</taxon>
        <taxon>Dikarya</taxon>
        <taxon>Basidiomycota</taxon>
        <taxon>Agaricomycotina</taxon>
        <taxon>Agaricomycetes</taxon>
        <taxon>Phallomycetidae</taxon>
        <taxon>Geastrales</taxon>
        <taxon>Sphaerobolaceae</taxon>
        <taxon>Sphaerobolus</taxon>
    </lineage>
</organism>
<evidence type="ECO:0000313" key="2">
    <source>
        <dbReference type="EMBL" id="KIJ43289.1"/>
    </source>
</evidence>
<gene>
    <name evidence="2" type="ORF">M422DRAFT_253494</name>
</gene>
<dbReference type="Proteomes" id="UP000054279">
    <property type="component" value="Unassembled WGS sequence"/>
</dbReference>
<reference evidence="2 3" key="1">
    <citation type="submission" date="2014-06" db="EMBL/GenBank/DDBJ databases">
        <title>Evolutionary Origins and Diversification of the Mycorrhizal Mutualists.</title>
        <authorList>
            <consortium name="DOE Joint Genome Institute"/>
            <consortium name="Mycorrhizal Genomics Consortium"/>
            <person name="Kohler A."/>
            <person name="Kuo A."/>
            <person name="Nagy L.G."/>
            <person name="Floudas D."/>
            <person name="Copeland A."/>
            <person name="Barry K.W."/>
            <person name="Cichocki N."/>
            <person name="Veneault-Fourrey C."/>
            <person name="LaButti K."/>
            <person name="Lindquist E.A."/>
            <person name="Lipzen A."/>
            <person name="Lundell T."/>
            <person name="Morin E."/>
            <person name="Murat C."/>
            <person name="Riley R."/>
            <person name="Ohm R."/>
            <person name="Sun H."/>
            <person name="Tunlid A."/>
            <person name="Henrissat B."/>
            <person name="Grigoriev I.V."/>
            <person name="Hibbett D.S."/>
            <person name="Martin F."/>
        </authorList>
    </citation>
    <scope>NUCLEOTIDE SEQUENCE [LARGE SCALE GENOMIC DNA]</scope>
    <source>
        <strain evidence="2 3">SS14</strain>
    </source>
</reference>
<evidence type="ECO:0000256" key="1">
    <source>
        <dbReference type="SAM" id="MobiDB-lite"/>
    </source>
</evidence>
<feature type="compositionally biased region" description="Basic residues" evidence="1">
    <location>
        <begin position="20"/>
        <end position="32"/>
    </location>
</feature>
<keyword evidence="3" id="KW-1185">Reference proteome</keyword>
<feature type="region of interest" description="Disordered" evidence="1">
    <location>
        <begin position="1"/>
        <end position="109"/>
    </location>
</feature>
<evidence type="ECO:0000313" key="3">
    <source>
        <dbReference type="Proteomes" id="UP000054279"/>
    </source>
</evidence>
<name>A0A0C9V8H8_SPHS4</name>
<accession>A0A0C9V8H8</accession>
<protein>
    <submittedName>
        <fullName evidence="2">Uncharacterized protein</fullName>
    </submittedName>
</protein>
<proteinExistence type="predicted"/>